<protein>
    <recommendedName>
        <fullName evidence="3">Mu-like prophage tail protein gpP</fullName>
    </recommendedName>
</protein>
<name>A0ABS0HF49_9SPHN</name>
<accession>A0ABS0HF49</accession>
<evidence type="ECO:0000313" key="1">
    <source>
        <dbReference type="EMBL" id="MBF9150889.1"/>
    </source>
</evidence>
<dbReference type="Proteomes" id="UP000600799">
    <property type="component" value="Unassembled WGS sequence"/>
</dbReference>
<dbReference type="InterPro" id="IPR054496">
    <property type="entry name" value="E217_GP41"/>
</dbReference>
<keyword evidence="2" id="KW-1185">Reference proteome</keyword>
<evidence type="ECO:0008006" key="3">
    <source>
        <dbReference type="Google" id="ProtNLM"/>
    </source>
</evidence>
<gene>
    <name evidence="1" type="ORF">I2488_07725</name>
</gene>
<dbReference type="RefSeq" id="WP_196275224.1">
    <property type="nucleotide sequence ID" value="NZ_JADQDC010000004.1"/>
</dbReference>
<proteinExistence type="predicted"/>
<organism evidence="1 2">
    <name type="scientific">Novosphingobium jiangmenense</name>
    <dbReference type="NCBI Taxonomy" id="2791981"/>
    <lineage>
        <taxon>Bacteria</taxon>
        <taxon>Pseudomonadati</taxon>
        <taxon>Pseudomonadota</taxon>
        <taxon>Alphaproteobacteria</taxon>
        <taxon>Sphingomonadales</taxon>
        <taxon>Sphingomonadaceae</taxon>
        <taxon>Novosphingobium</taxon>
    </lineage>
</organism>
<reference evidence="1 2" key="1">
    <citation type="submission" date="2020-11" db="EMBL/GenBank/DDBJ databases">
        <title>The genome sequence of Novosphingobium sp. 1Y9A.</title>
        <authorList>
            <person name="Liu Y."/>
        </authorList>
    </citation>
    <scope>NUCLEOTIDE SEQUENCE [LARGE SCALE GENOMIC DNA]</scope>
    <source>
        <strain evidence="1 2">1Y9A</strain>
    </source>
</reference>
<evidence type="ECO:0000313" key="2">
    <source>
        <dbReference type="Proteomes" id="UP000600799"/>
    </source>
</evidence>
<sequence length="289" mass="31637">MTLKHRVVKVIVELSSGEFNAEGSNRVEIEGVRCSADIIHAGLVGAKAQVRLWGLSLDLMNKLTVTRQFFIQQRKPNRLTIEAGDDDKTSVCFRGGILEAWVDASQPPDVSFLITAASGLVDLAKPVKPTSYKGGVSAALLLSKLVEQMGYTLENSGVNGVLQNPYKPGSLRSQIESVCRDVNCEFLIDETNKIVAIWPQGAARGGKVVKMSNSTGMVGYPSFSQAGVRMTSLYNPEIEFGRRLQVESQLQPANGIWKVYGLAHRLEAEIPNGSWFTDVECTYLDFKPV</sequence>
<dbReference type="EMBL" id="JADQDC010000004">
    <property type="protein sequence ID" value="MBF9150889.1"/>
    <property type="molecule type" value="Genomic_DNA"/>
</dbReference>
<dbReference type="Pfam" id="PF22759">
    <property type="entry name" value="E217_GP41"/>
    <property type="match status" value="1"/>
</dbReference>
<comment type="caution">
    <text evidence="1">The sequence shown here is derived from an EMBL/GenBank/DDBJ whole genome shotgun (WGS) entry which is preliminary data.</text>
</comment>